<name>A0ACC1PEE8_9APHY</name>
<proteinExistence type="predicted"/>
<keyword evidence="2" id="KW-1185">Reference proteome</keyword>
<evidence type="ECO:0000313" key="2">
    <source>
        <dbReference type="Proteomes" id="UP001144978"/>
    </source>
</evidence>
<accession>A0ACC1PEE8</accession>
<gene>
    <name evidence="1" type="ORF">NUW54_g8716</name>
</gene>
<evidence type="ECO:0000313" key="1">
    <source>
        <dbReference type="EMBL" id="KAJ2989644.1"/>
    </source>
</evidence>
<reference evidence="1" key="1">
    <citation type="submission" date="2022-08" db="EMBL/GenBank/DDBJ databases">
        <title>Genome Sequence of Pycnoporus sanguineus.</title>
        <authorList>
            <person name="Buettner E."/>
        </authorList>
    </citation>
    <scope>NUCLEOTIDE SEQUENCE</scope>
    <source>
        <strain evidence="1">CG-C14</strain>
    </source>
</reference>
<sequence>MGQLKEPDRTVRKGYLIDWEASDRINDAGEALHRGRAGTWTFMSIRMLNIDQINGKHTLADDMEALLYVVLHCALYYLPHDLSPRGLTTFIEGFFDHYLPHIDGGLHGGGGKFSNAHDRFFTRNVQFQDPVFDEWLQTVMDYHCQPMDAIERREENLWTLDHLDAYWRHFLETHDLKRDNRQEHKRLLDFWSPSPSSSLTTSAMTTKRHIDELDLIEHPEDARVRGFERVQEEGTDSQLNTCGGGGLRFVTAVLGVTSREVSSSSPCESLLVCWFNAAIVTVEEERIAIALTGACISIVAIHRQDTSSTRPIVFRIVSEALVYGTQMSFSGLNGRNYCFICITALPVLGCEWQEVLLKRSVTGWRKAAMERLILVMQYMHFYGGVGEVMAKYLHVTAQNPTSRSYTSDMTDEPARSLLLTGSLPRPWLKEWQARHLSLKTEPDRGASMPQRLLDIFAYGKGRLHRLGRVPAEDFGHGPRREAHHTRFVAALLGSEMDDVQILGERGSANLDSGRLTTTLDSRITTQSSLHRDLETSLLTILSLGLDVLAITWRCAQGTWLCYRRPSLHGM</sequence>
<protein>
    <submittedName>
        <fullName evidence="1">Uncharacterized protein</fullName>
    </submittedName>
</protein>
<dbReference type="Proteomes" id="UP001144978">
    <property type="component" value="Unassembled WGS sequence"/>
</dbReference>
<organism evidence="1 2">
    <name type="scientific">Trametes sanguinea</name>
    <dbReference type="NCBI Taxonomy" id="158606"/>
    <lineage>
        <taxon>Eukaryota</taxon>
        <taxon>Fungi</taxon>
        <taxon>Dikarya</taxon>
        <taxon>Basidiomycota</taxon>
        <taxon>Agaricomycotina</taxon>
        <taxon>Agaricomycetes</taxon>
        <taxon>Polyporales</taxon>
        <taxon>Polyporaceae</taxon>
        <taxon>Trametes</taxon>
    </lineage>
</organism>
<dbReference type="EMBL" id="JANSHE010002759">
    <property type="protein sequence ID" value="KAJ2989644.1"/>
    <property type="molecule type" value="Genomic_DNA"/>
</dbReference>
<comment type="caution">
    <text evidence="1">The sequence shown here is derived from an EMBL/GenBank/DDBJ whole genome shotgun (WGS) entry which is preliminary data.</text>
</comment>